<dbReference type="GO" id="GO:0005739">
    <property type="term" value="C:mitochondrion"/>
    <property type="evidence" value="ECO:0007669"/>
    <property type="project" value="TreeGrafter"/>
</dbReference>
<evidence type="ECO:0000256" key="1">
    <source>
        <dbReference type="ARBA" id="ARBA00008226"/>
    </source>
</evidence>
<feature type="non-terminal residue" evidence="11">
    <location>
        <position position="89"/>
    </location>
</feature>
<keyword evidence="3" id="KW-0820">tRNA-binding</keyword>
<feature type="domain" description="Threonyl/alanyl tRNA synthetase SAD" evidence="10">
    <location>
        <begin position="44"/>
        <end position="89"/>
    </location>
</feature>
<dbReference type="AlphaFoldDB" id="A0A0G4LZC6"/>
<keyword evidence="5" id="KW-0547">Nucleotide-binding</keyword>
<evidence type="ECO:0000256" key="9">
    <source>
        <dbReference type="ARBA" id="ARBA00023146"/>
    </source>
</evidence>
<dbReference type="InterPro" id="IPR012947">
    <property type="entry name" value="tRNA_SAD"/>
</dbReference>
<reference evidence="11 12" key="1">
    <citation type="submission" date="2015-05" db="EMBL/GenBank/DDBJ databases">
        <authorList>
            <person name="Wang D.B."/>
            <person name="Wang M."/>
        </authorList>
    </citation>
    <scope>NUCLEOTIDE SEQUENCE [LARGE SCALE GENOMIC DNA]</scope>
    <source>
        <strain evidence="11">VL1</strain>
    </source>
</reference>
<dbReference type="PANTHER" id="PTHR11777">
    <property type="entry name" value="ALANYL-TRNA SYNTHETASE"/>
    <property type="match status" value="1"/>
</dbReference>
<dbReference type="SMART" id="SM00863">
    <property type="entry name" value="tRNA_SAD"/>
    <property type="match status" value="1"/>
</dbReference>
<gene>
    <name evidence="11" type="ORF">BN1708_018284</name>
</gene>
<dbReference type="Gene3D" id="3.30.980.10">
    <property type="entry name" value="Threonyl-trna Synthetase, Chain A, domain 2"/>
    <property type="match status" value="1"/>
</dbReference>
<dbReference type="GO" id="GO:0000049">
    <property type="term" value="F:tRNA binding"/>
    <property type="evidence" value="ECO:0007669"/>
    <property type="project" value="UniProtKB-KW"/>
</dbReference>
<dbReference type="InterPro" id="IPR018163">
    <property type="entry name" value="Thr/Ala-tRNA-synth_IIc_edit"/>
</dbReference>
<proteinExistence type="inferred from homology"/>
<evidence type="ECO:0000256" key="2">
    <source>
        <dbReference type="ARBA" id="ARBA00013168"/>
    </source>
</evidence>
<feature type="non-terminal residue" evidence="11">
    <location>
        <position position="1"/>
    </location>
</feature>
<evidence type="ECO:0000256" key="8">
    <source>
        <dbReference type="ARBA" id="ARBA00022917"/>
    </source>
</evidence>
<dbReference type="SUPFAM" id="SSF55186">
    <property type="entry name" value="ThrRS/AlaRS common domain"/>
    <property type="match status" value="1"/>
</dbReference>
<accession>A0A0G4LZC6</accession>
<evidence type="ECO:0000256" key="3">
    <source>
        <dbReference type="ARBA" id="ARBA00022555"/>
    </source>
</evidence>
<keyword evidence="4" id="KW-0436">Ligase</keyword>
<dbReference type="GO" id="GO:0002161">
    <property type="term" value="F:aminoacyl-tRNA deacylase activity"/>
    <property type="evidence" value="ECO:0007669"/>
    <property type="project" value="TreeGrafter"/>
</dbReference>
<dbReference type="InterPro" id="IPR050058">
    <property type="entry name" value="Ala-tRNA_ligase"/>
</dbReference>
<evidence type="ECO:0000256" key="6">
    <source>
        <dbReference type="ARBA" id="ARBA00022840"/>
    </source>
</evidence>
<dbReference type="PANTHER" id="PTHR11777:SF9">
    <property type="entry name" value="ALANINE--TRNA LIGASE, CYTOPLASMIC"/>
    <property type="match status" value="1"/>
</dbReference>
<sequence>KIEELSNEYIRKNQKVYAEDVELEKAREIETLRAVFGETYPNPVRVVSVGVPVKDLLENPKKPEWRNISVEFCGGTHVEQTGHIKDLVI</sequence>
<dbReference type="STRING" id="100787.A0A0G4LZC6"/>
<evidence type="ECO:0000256" key="4">
    <source>
        <dbReference type="ARBA" id="ARBA00022598"/>
    </source>
</evidence>
<dbReference type="EMBL" id="CVQH01020381">
    <property type="protein sequence ID" value="CRK27391.1"/>
    <property type="molecule type" value="Genomic_DNA"/>
</dbReference>
<evidence type="ECO:0000256" key="7">
    <source>
        <dbReference type="ARBA" id="ARBA00022884"/>
    </source>
</evidence>
<evidence type="ECO:0000313" key="12">
    <source>
        <dbReference type="Proteomes" id="UP000044602"/>
    </source>
</evidence>
<keyword evidence="6" id="KW-0067">ATP-binding</keyword>
<organism evidence="11 12">
    <name type="scientific">Verticillium longisporum</name>
    <name type="common">Verticillium dahliae var. longisporum</name>
    <dbReference type="NCBI Taxonomy" id="100787"/>
    <lineage>
        <taxon>Eukaryota</taxon>
        <taxon>Fungi</taxon>
        <taxon>Dikarya</taxon>
        <taxon>Ascomycota</taxon>
        <taxon>Pezizomycotina</taxon>
        <taxon>Sordariomycetes</taxon>
        <taxon>Hypocreomycetidae</taxon>
        <taxon>Glomerellales</taxon>
        <taxon>Plectosphaerellaceae</taxon>
        <taxon>Verticillium</taxon>
    </lineage>
</organism>
<evidence type="ECO:0000256" key="5">
    <source>
        <dbReference type="ARBA" id="ARBA00022741"/>
    </source>
</evidence>
<keyword evidence="8" id="KW-0648">Protein biosynthesis</keyword>
<keyword evidence="12" id="KW-1185">Reference proteome</keyword>
<dbReference type="FunFam" id="3.30.980.10:FF:000004">
    <property type="entry name" value="Alanine--tRNA ligase, cytoplasmic"/>
    <property type="match status" value="1"/>
</dbReference>
<keyword evidence="7" id="KW-0694">RNA-binding</keyword>
<comment type="similarity">
    <text evidence="1">Belongs to the class-II aminoacyl-tRNA synthetase family.</text>
</comment>
<dbReference type="Proteomes" id="UP000044602">
    <property type="component" value="Unassembled WGS sequence"/>
</dbReference>
<dbReference type="GO" id="GO:0006419">
    <property type="term" value="P:alanyl-tRNA aminoacylation"/>
    <property type="evidence" value="ECO:0007669"/>
    <property type="project" value="TreeGrafter"/>
</dbReference>
<dbReference type="GO" id="GO:0005524">
    <property type="term" value="F:ATP binding"/>
    <property type="evidence" value="ECO:0007669"/>
    <property type="project" value="UniProtKB-KW"/>
</dbReference>
<protein>
    <recommendedName>
        <fullName evidence="2">alanine--tRNA ligase</fullName>
        <ecNumber evidence="2">6.1.1.7</ecNumber>
    </recommendedName>
</protein>
<evidence type="ECO:0000313" key="11">
    <source>
        <dbReference type="EMBL" id="CRK27391.1"/>
    </source>
</evidence>
<dbReference type="Pfam" id="PF07973">
    <property type="entry name" value="tRNA_SAD"/>
    <property type="match status" value="1"/>
</dbReference>
<dbReference type="EC" id="6.1.1.7" evidence="2"/>
<keyword evidence="9" id="KW-0030">Aminoacyl-tRNA synthetase</keyword>
<dbReference type="GO" id="GO:0004813">
    <property type="term" value="F:alanine-tRNA ligase activity"/>
    <property type="evidence" value="ECO:0007669"/>
    <property type="project" value="UniProtKB-EC"/>
</dbReference>
<evidence type="ECO:0000259" key="10">
    <source>
        <dbReference type="SMART" id="SM00863"/>
    </source>
</evidence>
<name>A0A0G4LZC6_VERLO</name>